<keyword evidence="3" id="KW-1185">Reference proteome</keyword>
<name>A0ABT9XZQ7_9BACI</name>
<dbReference type="EMBL" id="JAUSTW010000006">
    <property type="protein sequence ID" value="MDQ0200412.1"/>
    <property type="molecule type" value="Genomic_DNA"/>
</dbReference>
<dbReference type="InterPro" id="IPR029068">
    <property type="entry name" value="Glyas_Bleomycin-R_OHBP_Dase"/>
</dbReference>
<feature type="domain" description="VOC" evidence="1">
    <location>
        <begin position="3"/>
        <end position="108"/>
    </location>
</feature>
<dbReference type="PROSITE" id="PS51819">
    <property type="entry name" value="VOC"/>
    <property type="match status" value="1"/>
</dbReference>
<evidence type="ECO:0000313" key="2">
    <source>
        <dbReference type="EMBL" id="MDQ0200412.1"/>
    </source>
</evidence>
<dbReference type="InterPro" id="IPR037523">
    <property type="entry name" value="VOC_core"/>
</dbReference>
<dbReference type="Gene3D" id="3.10.180.10">
    <property type="entry name" value="2,3-Dihydroxybiphenyl 1,2-Dioxygenase, domain 1"/>
    <property type="match status" value="1"/>
</dbReference>
<dbReference type="Proteomes" id="UP001224122">
    <property type="component" value="Unassembled WGS sequence"/>
</dbReference>
<organism evidence="2 3">
    <name type="scientific">Neobacillus ginsengisoli</name>
    <dbReference type="NCBI Taxonomy" id="904295"/>
    <lineage>
        <taxon>Bacteria</taxon>
        <taxon>Bacillati</taxon>
        <taxon>Bacillota</taxon>
        <taxon>Bacilli</taxon>
        <taxon>Bacillales</taxon>
        <taxon>Bacillaceae</taxon>
        <taxon>Neobacillus</taxon>
    </lineage>
</organism>
<accession>A0ABT9XZQ7</accession>
<comment type="caution">
    <text evidence="2">The sequence shown here is derived from an EMBL/GenBank/DDBJ whole genome shotgun (WGS) entry which is preliminary data.</text>
</comment>
<protein>
    <submittedName>
        <fullName evidence="2">Catechol 2,3-dioxygenase-like lactoylglutathione lyase family enzyme</fullName>
    </submittedName>
</protein>
<evidence type="ECO:0000313" key="3">
    <source>
        <dbReference type="Proteomes" id="UP001224122"/>
    </source>
</evidence>
<proteinExistence type="predicted"/>
<sequence>MINAAHIIFYSTNAEADRVFIRDVLGLAGVDAGDGWLIFKLPPAEIAVHPTDGLDKHEFYLMCDDIEKTITELTAKGITISESISEQRWGRLNSIKLPSGANISIYQPRHPTAYDLEG</sequence>
<evidence type="ECO:0000259" key="1">
    <source>
        <dbReference type="PROSITE" id="PS51819"/>
    </source>
</evidence>
<dbReference type="RefSeq" id="WP_307410245.1">
    <property type="nucleotide sequence ID" value="NZ_JAUSTW010000006.1"/>
</dbReference>
<reference evidence="2 3" key="1">
    <citation type="submission" date="2023-07" db="EMBL/GenBank/DDBJ databases">
        <title>Genomic Encyclopedia of Type Strains, Phase IV (KMG-IV): sequencing the most valuable type-strain genomes for metagenomic binning, comparative biology and taxonomic classification.</title>
        <authorList>
            <person name="Goeker M."/>
        </authorList>
    </citation>
    <scope>NUCLEOTIDE SEQUENCE [LARGE SCALE GENOMIC DNA]</scope>
    <source>
        <strain evidence="2 3">DSM 27594</strain>
    </source>
</reference>
<dbReference type="SUPFAM" id="SSF54593">
    <property type="entry name" value="Glyoxalase/Bleomycin resistance protein/Dihydroxybiphenyl dioxygenase"/>
    <property type="match status" value="1"/>
</dbReference>
<gene>
    <name evidence="2" type="ORF">J2S10_003601</name>
</gene>